<accession>A0A158SW97</accession>
<evidence type="ECO:0000313" key="2">
    <source>
        <dbReference type="Proteomes" id="UP000050700"/>
    </source>
</evidence>
<name>A0A158SW97_HAEIF</name>
<comment type="caution">
    <text evidence="1">The sequence shown here is derived from an EMBL/GenBank/DDBJ whole genome shotgun (WGS) entry which is preliminary data.</text>
</comment>
<dbReference type="Proteomes" id="UP000050700">
    <property type="component" value="Unassembled WGS sequence"/>
</dbReference>
<organism evidence="1 2">
    <name type="scientific">Haemophilus influenzae</name>
    <dbReference type="NCBI Taxonomy" id="727"/>
    <lineage>
        <taxon>Bacteria</taxon>
        <taxon>Pseudomonadati</taxon>
        <taxon>Pseudomonadota</taxon>
        <taxon>Gammaproteobacteria</taxon>
        <taxon>Pasteurellales</taxon>
        <taxon>Pasteurellaceae</taxon>
        <taxon>Haemophilus</taxon>
    </lineage>
</organism>
<gene>
    <name evidence="1" type="ORF">NTHI1209_00744</name>
</gene>
<dbReference type="PATRIC" id="fig|727.582.peg.679"/>
<protein>
    <submittedName>
        <fullName evidence="1">Uncharacterized protein</fullName>
    </submittedName>
</protein>
<evidence type="ECO:0000313" key="1">
    <source>
        <dbReference type="EMBL" id="KIS35141.1"/>
    </source>
</evidence>
<dbReference type="EMBL" id="JMQP01000002">
    <property type="protein sequence ID" value="KIS35141.1"/>
    <property type="molecule type" value="Genomic_DNA"/>
</dbReference>
<reference evidence="1 2" key="1">
    <citation type="submission" date="2014-05" db="EMBL/GenBank/DDBJ databases">
        <title>Methylome analysis of the phasevarions of Haemophilus influenzae.</title>
        <authorList>
            <person name="Atack J.M."/>
            <person name="Fox K.L."/>
            <person name="Power P.M."/>
            <person name="Clark T."/>
            <person name="Jurcisek J."/>
            <person name="Korlach J."/>
            <person name="Bakaletz L.O."/>
            <person name="Jennings M.P."/>
        </authorList>
    </citation>
    <scope>NUCLEOTIDE SEQUENCE [LARGE SCALE GENOMIC DNA]</scope>
    <source>
        <strain evidence="1 2">1209</strain>
    </source>
</reference>
<sequence>MILFFTGLISNIINSLCDKVWNYMLFSDFWIV</sequence>
<proteinExistence type="predicted"/>
<dbReference type="AlphaFoldDB" id="A0A158SW97"/>